<dbReference type="EMBL" id="QFNF01000004">
    <property type="protein sequence ID" value="PZO80161.1"/>
    <property type="molecule type" value="Genomic_DNA"/>
</dbReference>
<protein>
    <submittedName>
        <fullName evidence="4">Sporulation protein</fullName>
    </submittedName>
</protein>
<evidence type="ECO:0000256" key="1">
    <source>
        <dbReference type="PROSITE-ProRule" id="PRU00339"/>
    </source>
</evidence>
<organism evidence="4 5">
    <name type="scientific">Sphingomonas hengshuiensis</name>
    <dbReference type="NCBI Taxonomy" id="1609977"/>
    <lineage>
        <taxon>Bacteria</taxon>
        <taxon>Pseudomonadati</taxon>
        <taxon>Pseudomonadota</taxon>
        <taxon>Alphaproteobacteria</taxon>
        <taxon>Sphingomonadales</taxon>
        <taxon>Sphingomonadaceae</taxon>
        <taxon>Sphingomonas</taxon>
    </lineage>
</organism>
<dbReference type="PROSITE" id="PS51724">
    <property type="entry name" value="SPOR"/>
    <property type="match status" value="1"/>
</dbReference>
<dbReference type="SMART" id="SM00028">
    <property type="entry name" value="TPR"/>
    <property type="match status" value="2"/>
</dbReference>
<dbReference type="SUPFAM" id="SSF48452">
    <property type="entry name" value="TPR-like"/>
    <property type="match status" value="1"/>
</dbReference>
<feature type="chain" id="PRO_5016127457" evidence="2">
    <location>
        <begin position="24"/>
        <end position="430"/>
    </location>
</feature>
<feature type="signal peptide" evidence="2">
    <location>
        <begin position="1"/>
        <end position="23"/>
    </location>
</feature>
<dbReference type="InterPro" id="IPR007730">
    <property type="entry name" value="SPOR-like_dom"/>
</dbReference>
<dbReference type="GO" id="GO:0042834">
    <property type="term" value="F:peptidoglycan binding"/>
    <property type="evidence" value="ECO:0007669"/>
    <property type="project" value="InterPro"/>
</dbReference>
<dbReference type="InterPro" id="IPR011990">
    <property type="entry name" value="TPR-like_helical_dom_sf"/>
</dbReference>
<keyword evidence="1" id="KW-0802">TPR repeat</keyword>
<evidence type="ECO:0000259" key="3">
    <source>
        <dbReference type="PROSITE" id="PS51724"/>
    </source>
</evidence>
<feature type="domain" description="SPOR" evidence="3">
    <location>
        <begin position="331"/>
        <end position="417"/>
    </location>
</feature>
<dbReference type="Gene3D" id="1.25.40.10">
    <property type="entry name" value="Tetratricopeptide repeat domain"/>
    <property type="match status" value="1"/>
</dbReference>
<dbReference type="AlphaFoldDB" id="A0A2W5BB46"/>
<dbReference type="InterPro" id="IPR019734">
    <property type="entry name" value="TPR_rpt"/>
</dbReference>
<feature type="repeat" description="TPR" evidence="1">
    <location>
        <begin position="72"/>
        <end position="105"/>
    </location>
</feature>
<sequence length="430" mass="44315">MKKHLLVSIGLATAMLGGSLALVAGGTVAVASSENGAAGKFADRAIKALAKRRPAQAVTFAEQAVALSPRDATYRALLGRTYLAAGRFGSASQAFSDVLALDPTDAKAALNLALAQTATGEWIAARETLAAHAARISPADRGLALALAGDPAGGIALLSDAARDPAATATVRQNLALALALDGRWVDARTVASVDMAPAQVDQRLMEWAAFARPEHAAQQVAALLGVTPSPDRGQPVQLALAAPAEPVALAQADPAPEAPATTAVAVEPVADTPVASPDPAPVQLAAAVRPAITFAPRREIVQALPAHYMRQAPVRMAARLRPVAAPAGRAPATGNYYVQLGAFDNAAVARNAWRRMSRTVPRLAALAPQGMQASVRGASFYRLSVGGLARAEAATLCGSVRAKGNRCFVRTHAGEQLANWARPERLASR</sequence>
<dbReference type="Pfam" id="PF14559">
    <property type="entry name" value="TPR_19"/>
    <property type="match status" value="1"/>
</dbReference>
<evidence type="ECO:0000313" key="4">
    <source>
        <dbReference type="EMBL" id="PZO80161.1"/>
    </source>
</evidence>
<accession>A0A2W5BB46</accession>
<gene>
    <name evidence="4" type="ORF">DI632_02840</name>
</gene>
<dbReference type="Pfam" id="PF05036">
    <property type="entry name" value="SPOR"/>
    <property type="match status" value="1"/>
</dbReference>
<reference evidence="4 5" key="1">
    <citation type="submission" date="2017-08" db="EMBL/GenBank/DDBJ databases">
        <title>Infants hospitalized years apart are colonized by the same room-sourced microbial strains.</title>
        <authorList>
            <person name="Brooks B."/>
            <person name="Olm M.R."/>
            <person name="Firek B.A."/>
            <person name="Baker R."/>
            <person name="Thomas B.C."/>
            <person name="Morowitz M.J."/>
            <person name="Banfield J.F."/>
        </authorList>
    </citation>
    <scope>NUCLEOTIDE SEQUENCE [LARGE SCALE GENOMIC DNA]</scope>
    <source>
        <strain evidence="4">S2_018_000_R3_110</strain>
    </source>
</reference>
<evidence type="ECO:0000256" key="2">
    <source>
        <dbReference type="SAM" id="SignalP"/>
    </source>
</evidence>
<dbReference type="PROSITE" id="PS50005">
    <property type="entry name" value="TPR"/>
    <property type="match status" value="1"/>
</dbReference>
<proteinExistence type="predicted"/>
<evidence type="ECO:0000313" key="5">
    <source>
        <dbReference type="Proteomes" id="UP000248614"/>
    </source>
</evidence>
<dbReference type="InterPro" id="IPR036680">
    <property type="entry name" value="SPOR-like_sf"/>
</dbReference>
<keyword evidence="2" id="KW-0732">Signal</keyword>
<dbReference type="Proteomes" id="UP000248614">
    <property type="component" value="Unassembled WGS sequence"/>
</dbReference>
<dbReference type="Gene3D" id="3.30.70.1070">
    <property type="entry name" value="Sporulation related repeat"/>
    <property type="match status" value="1"/>
</dbReference>
<dbReference type="SUPFAM" id="SSF110997">
    <property type="entry name" value="Sporulation related repeat"/>
    <property type="match status" value="1"/>
</dbReference>
<comment type="caution">
    <text evidence="4">The sequence shown here is derived from an EMBL/GenBank/DDBJ whole genome shotgun (WGS) entry which is preliminary data.</text>
</comment>
<name>A0A2W5BB46_9SPHN</name>